<evidence type="ECO:0000313" key="4">
    <source>
        <dbReference type="Proteomes" id="UP000294489"/>
    </source>
</evidence>
<dbReference type="Proteomes" id="UP000294489">
    <property type="component" value="Unassembled WGS sequence"/>
</dbReference>
<dbReference type="InterPro" id="IPR013974">
    <property type="entry name" value="SAF"/>
</dbReference>
<feature type="signal peptide" evidence="1">
    <location>
        <begin position="1"/>
        <end position="19"/>
    </location>
</feature>
<proteinExistence type="predicted"/>
<reference evidence="3 4" key="1">
    <citation type="submission" date="2019-03" db="EMBL/GenBank/DDBJ databases">
        <title>Freshwater and sediment microbial communities from various areas in North America, analyzing microbe dynamics in response to fracking.</title>
        <authorList>
            <person name="Lamendella R."/>
        </authorList>
    </citation>
    <scope>NUCLEOTIDE SEQUENCE [LARGE SCALE GENOMIC DNA]</scope>
    <source>
        <strain evidence="3 4">6_TX</strain>
    </source>
</reference>
<protein>
    <submittedName>
        <fullName evidence="3">Pilus assembly protein CpaB</fullName>
    </submittedName>
</protein>
<dbReference type="RefSeq" id="WP_208324679.1">
    <property type="nucleotide sequence ID" value="NZ_SOEC01000010.1"/>
</dbReference>
<feature type="chain" id="PRO_5021001295" evidence="1">
    <location>
        <begin position="20"/>
        <end position="268"/>
    </location>
</feature>
<keyword evidence="1" id="KW-0732">Signal</keyword>
<dbReference type="InterPro" id="IPR017592">
    <property type="entry name" value="Pilus_assmbl_Flp-typ_CpaB"/>
</dbReference>
<dbReference type="EMBL" id="SOEC01000010">
    <property type="protein sequence ID" value="TDX28404.1"/>
    <property type="molecule type" value="Genomic_DNA"/>
</dbReference>
<feature type="domain" description="SAF" evidence="2">
    <location>
        <begin position="39"/>
        <end position="101"/>
    </location>
</feature>
<evidence type="ECO:0000259" key="2">
    <source>
        <dbReference type="SMART" id="SM00858"/>
    </source>
</evidence>
<dbReference type="InterPro" id="IPR031571">
    <property type="entry name" value="RcpC_dom"/>
</dbReference>
<name>A0A4R8FW39_9GAMM</name>
<dbReference type="Pfam" id="PF16976">
    <property type="entry name" value="RcpC"/>
    <property type="match status" value="1"/>
</dbReference>
<dbReference type="CDD" id="cd11614">
    <property type="entry name" value="SAF_CpaB_FlgA_like"/>
    <property type="match status" value="1"/>
</dbReference>
<dbReference type="NCBIfam" id="TIGR03177">
    <property type="entry name" value="pilus_cpaB"/>
    <property type="match status" value="1"/>
</dbReference>
<dbReference type="SMART" id="SM00858">
    <property type="entry name" value="SAF"/>
    <property type="match status" value="1"/>
</dbReference>
<dbReference type="Gene3D" id="3.90.1210.10">
    <property type="entry name" value="Antifreeze-like/N-acetylneuraminic acid synthase C-terminal domain"/>
    <property type="match status" value="1"/>
</dbReference>
<organism evidence="3 4">
    <name type="scientific">Modicisalibacter xianhensis</name>
    <dbReference type="NCBI Taxonomy" id="442341"/>
    <lineage>
        <taxon>Bacteria</taxon>
        <taxon>Pseudomonadati</taxon>
        <taxon>Pseudomonadota</taxon>
        <taxon>Gammaproteobacteria</taxon>
        <taxon>Oceanospirillales</taxon>
        <taxon>Halomonadaceae</taxon>
        <taxon>Modicisalibacter</taxon>
    </lineage>
</organism>
<evidence type="ECO:0000256" key="1">
    <source>
        <dbReference type="SAM" id="SignalP"/>
    </source>
</evidence>
<sequence length="268" mass="28539">MKKGVVLMLGVSLVLAVSAAGLANTWISKQEGEEEVDTASVVVAALQIPFGRKVQAADLRMLQLPPHAIPEGSFTDLESVVGRVSSQPIYPGEVILQNRVSEHLGGSALAAVLEPGMRAISVRVDDVAGVAGFLLPGNVVDVVSTHRNGNRDVKPKTILERIKVLAVDQIASQERDGPVIVRAVTLAVTPKQAEQVVEATQEGRIQLTLRNPLEEVAEEPIQVAQAGPPKLEALPQAKPEPKPVHRPAPPVRVSVIRGTEMSSTTVRH</sequence>
<gene>
    <name evidence="3" type="ORF">DFO67_110104</name>
</gene>
<evidence type="ECO:0000313" key="3">
    <source>
        <dbReference type="EMBL" id="TDX28404.1"/>
    </source>
</evidence>
<accession>A0A4R8FW39</accession>
<dbReference type="Pfam" id="PF08666">
    <property type="entry name" value="SAF"/>
    <property type="match status" value="1"/>
</dbReference>
<comment type="caution">
    <text evidence="3">The sequence shown here is derived from an EMBL/GenBank/DDBJ whole genome shotgun (WGS) entry which is preliminary data.</text>
</comment>
<dbReference type="AlphaFoldDB" id="A0A4R8FW39"/>